<dbReference type="Pfam" id="PF08327">
    <property type="entry name" value="AHSA1"/>
    <property type="match status" value="1"/>
</dbReference>
<sequence length="162" mass="19085">MTQDWTSFTTKIAVKSTLNTVYNAWTKSSEIEKWFLETCRYKDTKNNILDSNENVTPDFKYEWTWYLFEILEKGKITQANGKDFFQFTFAGDCLVDIQLKEIGENILVTLKQHNIPTDEKSKFNIRIGCLQGWTFYLLNLKSFYETGYDLRNKNPELKGVNN</sequence>
<proteinExistence type="inferred from homology"/>
<protein>
    <recommendedName>
        <fullName evidence="2">Activator of Hsp90 ATPase homologue 1/2-like C-terminal domain-containing protein</fullName>
    </recommendedName>
</protein>
<reference evidence="3 4" key="1">
    <citation type="submission" date="2018-03" db="EMBL/GenBank/DDBJ databases">
        <title>Cross-interface Injection: A General Nanoliter Liquid Handling Method Applied to Single Cells Genome Amplification Automated Nanoliter Liquid Handling Applied to Single Cell Multiple Displacement Amplification.</title>
        <authorList>
            <person name="Yun J."/>
            <person name="Xu P."/>
            <person name="Xu J."/>
            <person name="Dai X."/>
            <person name="Wang Y."/>
            <person name="Zheng X."/>
            <person name="Cao C."/>
            <person name="Yi Q."/>
            <person name="Zhu Y."/>
            <person name="Wang L."/>
            <person name="Dong Z."/>
            <person name="Huang Y."/>
            <person name="Huang L."/>
            <person name="Du W."/>
        </authorList>
    </citation>
    <scope>NUCLEOTIDE SEQUENCE [LARGE SCALE GENOMIC DNA]</scope>
    <source>
        <strain evidence="3 4">Z-D1-2</strain>
    </source>
</reference>
<evidence type="ECO:0000256" key="1">
    <source>
        <dbReference type="ARBA" id="ARBA00006817"/>
    </source>
</evidence>
<dbReference type="SUPFAM" id="SSF55961">
    <property type="entry name" value="Bet v1-like"/>
    <property type="match status" value="1"/>
</dbReference>
<dbReference type="Proteomes" id="UP000240608">
    <property type="component" value="Unassembled WGS sequence"/>
</dbReference>
<evidence type="ECO:0000259" key="2">
    <source>
        <dbReference type="Pfam" id="PF08327"/>
    </source>
</evidence>
<dbReference type="InterPro" id="IPR023393">
    <property type="entry name" value="START-like_dom_sf"/>
</dbReference>
<dbReference type="InterPro" id="IPR013538">
    <property type="entry name" value="ASHA1/2-like_C"/>
</dbReference>
<dbReference type="EMBL" id="PYVU01000453">
    <property type="protein sequence ID" value="PTB91154.1"/>
    <property type="molecule type" value="Genomic_DNA"/>
</dbReference>
<comment type="caution">
    <text evidence="3">The sequence shown here is derived from an EMBL/GenBank/DDBJ whole genome shotgun (WGS) entry which is preliminary data.</text>
</comment>
<dbReference type="Gene3D" id="3.30.530.20">
    <property type="match status" value="1"/>
</dbReference>
<name>A0A2T4DBG3_9BACT</name>
<evidence type="ECO:0000313" key="3">
    <source>
        <dbReference type="EMBL" id="PTB91154.1"/>
    </source>
</evidence>
<comment type="similarity">
    <text evidence="1">Belongs to the AHA1 family.</text>
</comment>
<organism evidence="3 4">
    <name type="scientific">Marivirga lumbricoides</name>
    <dbReference type="NCBI Taxonomy" id="1046115"/>
    <lineage>
        <taxon>Bacteria</taxon>
        <taxon>Pseudomonadati</taxon>
        <taxon>Bacteroidota</taxon>
        <taxon>Cytophagia</taxon>
        <taxon>Cytophagales</taxon>
        <taxon>Marivirgaceae</taxon>
        <taxon>Marivirga</taxon>
    </lineage>
</organism>
<gene>
    <name evidence="3" type="ORF">C9994_16055</name>
</gene>
<accession>A0A2T4DBG3</accession>
<evidence type="ECO:0000313" key="4">
    <source>
        <dbReference type="Proteomes" id="UP000240608"/>
    </source>
</evidence>
<dbReference type="AlphaFoldDB" id="A0A2T4DBG3"/>
<feature type="domain" description="Activator of Hsp90 ATPase homologue 1/2-like C-terminal" evidence="2">
    <location>
        <begin position="17"/>
        <end position="143"/>
    </location>
</feature>